<dbReference type="EMBL" id="CADCXU010030934">
    <property type="protein sequence ID" value="CAB0017160.1"/>
    <property type="molecule type" value="Genomic_DNA"/>
</dbReference>
<name>A0A6H5HK71_9HEMI</name>
<evidence type="ECO:0000313" key="3">
    <source>
        <dbReference type="Proteomes" id="UP000479000"/>
    </source>
</evidence>
<organism evidence="2 3">
    <name type="scientific">Nesidiocoris tenuis</name>
    <dbReference type="NCBI Taxonomy" id="355587"/>
    <lineage>
        <taxon>Eukaryota</taxon>
        <taxon>Metazoa</taxon>
        <taxon>Ecdysozoa</taxon>
        <taxon>Arthropoda</taxon>
        <taxon>Hexapoda</taxon>
        <taxon>Insecta</taxon>
        <taxon>Pterygota</taxon>
        <taxon>Neoptera</taxon>
        <taxon>Paraneoptera</taxon>
        <taxon>Hemiptera</taxon>
        <taxon>Heteroptera</taxon>
        <taxon>Panheteroptera</taxon>
        <taxon>Cimicomorpha</taxon>
        <taxon>Miridae</taxon>
        <taxon>Dicyphina</taxon>
        <taxon>Nesidiocoris</taxon>
    </lineage>
</organism>
<keyword evidence="3" id="KW-1185">Reference proteome</keyword>
<dbReference type="OrthoDB" id="10258297at2759"/>
<dbReference type="Pfam" id="PF09743">
    <property type="entry name" value="E3_UFM1_ligase"/>
    <property type="match status" value="1"/>
</dbReference>
<dbReference type="InterPro" id="IPR056579">
    <property type="entry name" value="Ufl1_N"/>
</dbReference>
<evidence type="ECO:0000259" key="1">
    <source>
        <dbReference type="Pfam" id="PF09743"/>
    </source>
</evidence>
<dbReference type="Proteomes" id="UP000479000">
    <property type="component" value="Unassembled WGS sequence"/>
</dbReference>
<sequence length="125" mass="14393">MRGDEEKDKDGGKSKEPVERERGYGLLLLPFLLSIQVVEKNLGKSIHGKQDKSDSRIFYTEAFVERNMCILRGALRAITQPIQVNVLAGLTELQDRDFFCELPLKLCYNLHCCNFNSFVIRLHDF</sequence>
<dbReference type="AlphaFoldDB" id="A0A6H5HK71"/>
<evidence type="ECO:0000313" key="2">
    <source>
        <dbReference type="EMBL" id="CAB0017160.1"/>
    </source>
</evidence>
<proteinExistence type="predicted"/>
<reference evidence="2 3" key="1">
    <citation type="submission" date="2020-02" db="EMBL/GenBank/DDBJ databases">
        <authorList>
            <person name="Ferguson B K."/>
        </authorList>
    </citation>
    <scope>NUCLEOTIDE SEQUENCE [LARGE SCALE GENOMIC DNA]</scope>
</reference>
<accession>A0A6H5HK71</accession>
<feature type="domain" description="E3 UFM1-protein ligase 1-like N-terminal" evidence="1">
    <location>
        <begin position="29"/>
        <end position="98"/>
    </location>
</feature>
<protein>
    <recommendedName>
        <fullName evidence="1">E3 UFM1-protein ligase 1-like N-terminal domain-containing protein</fullName>
    </recommendedName>
</protein>
<gene>
    <name evidence="2" type="ORF">NTEN_LOCUS21207</name>
</gene>